<evidence type="ECO:0000256" key="1">
    <source>
        <dbReference type="ARBA" id="ARBA00022723"/>
    </source>
</evidence>
<dbReference type="InterPro" id="IPR000313">
    <property type="entry name" value="PWWP_dom"/>
</dbReference>
<dbReference type="SUPFAM" id="SSF63748">
    <property type="entry name" value="Tudor/PWWP/MBT"/>
    <property type="match status" value="1"/>
</dbReference>
<organism evidence="9">
    <name type="scientific">Diabrotica virgifera virgifera</name>
    <name type="common">western corn rootworm</name>
    <dbReference type="NCBI Taxonomy" id="50390"/>
    <lineage>
        <taxon>Eukaryota</taxon>
        <taxon>Metazoa</taxon>
        <taxon>Ecdysozoa</taxon>
        <taxon>Arthropoda</taxon>
        <taxon>Hexapoda</taxon>
        <taxon>Insecta</taxon>
        <taxon>Pterygota</taxon>
        <taxon>Neoptera</taxon>
        <taxon>Endopterygota</taxon>
        <taxon>Coleoptera</taxon>
        <taxon>Polyphaga</taxon>
        <taxon>Cucujiformia</taxon>
        <taxon>Chrysomeloidea</taxon>
        <taxon>Chrysomelidae</taxon>
        <taxon>Galerucinae</taxon>
        <taxon>Diabroticina</taxon>
        <taxon>Diabroticites</taxon>
        <taxon>Diabrotica</taxon>
    </lineage>
</organism>
<reference evidence="7" key="2">
    <citation type="submission" date="2025-05" db="UniProtKB">
        <authorList>
            <consortium name="EnsemblMetazoa"/>
        </authorList>
    </citation>
    <scope>IDENTIFICATION</scope>
</reference>
<dbReference type="PROSITE" id="PS50812">
    <property type="entry name" value="PWWP"/>
    <property type="match status" value="1"/>
</dbReference>
<protein>
    <submittedName>
        <fullName evidence="9">Zinc finger CW-type PWWP domain protein 1-like isoform X1</fullName>
    </submittedName>
</protein>
<proteinExistence type="predicted"/>
<evidence type="ECO:0000256" key="3">
    <source>
        <dbReference type="ARBA" id="ARBA00022833"/>
    </source>
</evidence>
<feature type="domain" description="CW-type" evidence="6">
    <location>
        <begin position="192"/>
        <end position="244"/>
    </location>
</feature>
<keyword evidence="1" id="KW-0479">Metal-binding</keyword>
<dbReference type="InterPro" id="IPR011124">
    <property type="entry name" value="Znf_CW"/>
</dbReference>
<evidence type="ECO:0000313" key="9">
    <source>
        <dbReference type="RefSeq" id="XP_028146819.1"/>
    </source>
</evidence>
<dbReference type="PANTHER" id="PTHR15999:SF2">
    <property type="entry name" value="ZINC FINGER CW-TYPE PWWP DOMAIN PROTEIN 1"/>
    <property type="match status" value="1"/>
</dbReference>
<dbReference type="RefSeq" id="XP_028146819.1">
    <property type="nucleotide sequence ID" value="XM_028291018.1"/>
</dbReference>
<keyword evidence="3" id="KW-0862">Zinc</keyword>
<reference evidence="9" key="1">
    <citation type="submission" date="2025-04" db="UniProtKB">
        <authorList>
            <consortium name="RefSeq"/>
        </authorList>
    </citation>
    <scope>IDENTIFICATION</scope>
    <source>
        <tissue evidence="9">Whole insect</tissue>
    </source>
</reference>
<feature type="domain" description="PWWP" evidence="5">
    <location>
        <begin position="258"/>
        <end position="324"/>
    </location>
</feature>
<dbReference type="GO" id="GO:0005634">
    <property type="term" value="C:nucleus"/>
    <property type="evidence" value="ECO:0007669"/>
    <property type="project" value="TreeGrafter"/>
</dbReference>
<gene>
    <name evidence="9" type="primary">LOC114340289</name>
</gene>
<evidence type="ECO:0000256" key="4">
    <source>
        <dbReference type="SAM" id="MobiDB-lite"/>
    </source>
</evidence>
<evidence type="ECO:0000313" key="8">
    <source>
        <dbReference type="Proteomes" id="UP001652700"/>
    </source>
</evidence>
<dbReference type="SMART" id="SM00293">
    <property type="entry name" value="PWWP"/>
    <property type="match status" value="1"/>
</dbReference>
<dbReference type="Pfam" id="PF07496">
    <property type="entry name" value="zf-CW"/>
    <property type="match status" value="1"/>
</dbReference>
<feature type="region of interest" description="Disordered" evidence="4">
    <location>
        <begin position="387"/>
        <end position="423"/>
    </location>
</feature>
<evidence type="ECO:0000259" key="5">
    <source>
        <dbReference type="PROSITE" id="PS50812"/>
    </source>
</evidence>
<dbReference type="InterPro" id="IPR042778">
    <property type="entry name" value="ZCWPW1/ZCWPW2"/>
</dbReference>
<dbReference type="InParanoid" id="A0A6P7GC03"/>
<dbReference type="EnsemblMetazoa" id="XM_050642827.1">
    <property type="protein sequence ID" value="XP_050498784.1"/>
    <property type="gene ID" value="LOC126879641"/>
</dbReference>
<dbReference type="CDD" id="cd20145">
    <property type="entry name" value="PWWP_ZCWPW1"/>
    <property type="match status" value="1"/>
</dbReference>
<dbReference type="AlphaFoldDB" id="A0A6P7GC03"/>
<accession>A0A6P7GC03</accession>
<dbReference type="PANTHER" id="PTHR15999">
    <property type="entry name" value="ZINC FINGER CW-TYPE PWWP DOMAIN PROTEIN 1"/>
    <property type="match status" value="1"/>
</dbReference>
<evidence type="ECO:0000313" key="7">
    <source>
        <dbReference type="EnsemblMetazoa" id="XP_050498784.1"/>
    </source>
</evidence>
<dbReference type="Pfam" id="PF00855">
    <property type="entry name" value="PWWP"/>
    <property type="match status" value="1"/>
</dbReference>
<dbReference type="GO" id="GO:0008270">
    <property type="term" value="F:zinc ion binding"/>
    <property type="evidence" value="ECO:0007669"/>
    <property type="project" value="UniProtKB-KW"/>
</dbReference>
<evidence type="ECO:0000259" key="6">
    <source>
        <dbReference type="PROSITE" id="PS51050"/>
    </source>
</evidence>
<dbReference type="PROSITE" id="PS51050">
    <property type="entry name" value="ZF_CW"/>
    <property type="match status" value="1"/>
</dbReference>
<name>A0A6P7GC03_DIAVI</name>
<feature type="compositionally biased region" description="Basic and acidic residues" evidence="4">
    <location>
        <begin position="414"/>
        <end position="423"/>
    </location>
</feature>
<dbReference type="Proteomes" id="UP001652700">
    <property type="component" value="Unplaced"/>
</dbReference>
<dbReference type="OrthoDB" id="757982at2759"/>
<keyword evidence="2" id="KW-0863">Zinc-finger</keyword>
<sequence>MPALSRKTFVVPSNKKTKFKPPVAYKNNISDLIDHDSSNTREKDKHTKALKSLECDKSKTSTFQFKEAQLKLPEKLTDIDNSFEQNSDLSLNLSQDILNSEGVKEHYLSFWENSLTPDILSDISLFSQEFSTPRNKSNKEKSTSLNKSKKSEVKNIAKCSNQKLNKRAFTQLKSKTKNQTDLYSKMCLIHESRNVGLYVYCDNCNKLRYLPNVKDPLELPATWFCWMNLDPSYSKCTDKEVDITEEDEDFLIDNLYNSGSVVWAKIEGYPWWPAMVEDDPDIEDYYWLEEGILEPTQYHVTFFDKIEVSRAWLKTSCIIPFERNINNPQLALPTNSQFSNRLKFSIKQAEEAVKLPLLDRLRKYSFIERYKKPLKVVRKKIQQQKPVVAQKQQKSKVRRRILVPDDSSSEEISDVLHQEKRVE</sequence>
<dbReference type="Gene3D" id="2.30.30.140">
    <property type="match status" value="1"/>
</dbReference>
<dbReference type="Gene3D" id="3.30.40.100">
    <property type="match status" value="1"/>
</dbReference>
<keyword evidence="8" id="KW-1185">Reference proteome</keyword>
<evidence type="ECO:0000256" key="2">
    <source>
        <dbReference type="ARBA" id="ARBA00022771"/>
    </source>
</evidence>